<accession>A0A4P6WSE9</accession>
<name>A0A4P6WSE9_HYDPS</name>
<dbReference type="AlphaFoldDB" id="A0A4P6WSE9"/>
<dbReference type="InterPro" id="IPR021848">
    <property type="entry name" value="HODM_asu-like"/>
</dbReference>
<dbReference type="Proteomes" id="UP000293912">
    <property type="component" value="Chromosome"/>
</dbReference>
<proteinExistence type="predicted"/>
<evidence type="ECO:0000313" key="1">
    <source>
        <dbReference type="EMBL" id="QBM26287.1"/>
    </source>
</evidence>
<organism evidence="1 2">
    <name type="scientific">Hydrogenophaga pseudoflava</name>
    <name type="common">Pseudomonas carboxydoflava</name>
    <dbReference type="NCBI Taxonomy" id="47421"/>
    <lineage>
        <taxon>Bacteria</taxon>
        <taxon>Pseudomonadati</taxon>
        <taxon>Pseudomonadota</taxon>
        <taxon>Betaproteobacteria</taxon>
        <taxon>Burkholderiales</taxon>
        <taxon>Comamonadaceae</taxon>
        <taxon>Hydrogenophaga</taxon>
    </lineage>
</organism>
<evidence type="ECO:0000313" key="2">
    <source>
        <dbReference type="Proteomes" id="UP000293912"/>
    </source>
</evidence>
<protein>
    <recommendedName>
        <fullName evidence="3">DUF3445 domain-containing protein</fullName>
    </recommendedName>
</protein>
<reference evidence="1 2" key="1">
    <citation type="submission" date="2019-03" db="EMBL/GenBank/DDBJ databases">
        <authorList>
            <person name="Sebastian G."/>
            <person name="Baumann P."/>
            <person name="Ruckert C."/>
            <person name="Kalinowski J."/>
            <person name="Nebel B."/>
            <person name="Takors R."/>
            <person name="Blombach B."/>
        </authorList>
    </citation>
    <scope>NUCLEOTIDE SEQUENCE [LARGE SCALE GENOMIC DNA]</scope>
    <source>
        <strain evidence="1 2">DSM 1084</strain>
    </source>
</reference>
<dbReference type="KEGG" id="hpse:HPF_01260"/>
<evidence type="ECO:0008006" key="3">
    <source>
        <dbReference type="Google" id="ProtNLM"/>
    </source>
</evidence>
<keyword evidence="2" id="KW-1185">Reference proteome</keyword>
<dbReference type="EMBL" id="CP037867">
    <property type="protein sequence ID" value="QBM26287.1"/>
    <property type="molecule type" value="Genomic_DNA"/>
</dbReference>
<dbReference type="Pfam" id="PF11927">
    <property type="entry name" value="HODM_asu-like"/>
    <property type="match status" value="1"/>
</dbReference>
<dbReference type="RefSeq" id="WP_066152455.1">
    <property type="nucleotide sequence ID" value="NZ_CP037867.1"/>
</dbReference>
<gene>
    <name evidence="1" type="ORF">HPF_01260</name>
</gene>
<sequence length="288" mass="30898">MNPRVLTPAAEVPWAVGTPFRMRPGLSRLAVAGEAALAPPLFVRDAQAGAYADHKRAVLRAQTHRAPVGEADPAVLAAIAQAYASQTGVVLAPDADALAEGLQEDFVILHDEPGDGFRARFLSVCFPSNWNPAEKLGLDFTAIHAPVADNALLQAGARGIVDMAFRQAPMLRHVWLLTPSGDLAQHPETRRARWEDALAAADAPDATGRLIDQVFFRVERQTTLPLPALRRGVFFIRVVVARLVDVLAVAPGRAAELADALASMSEAVVAYRGMAAVRERLCAELRLS</sequence>